<evidence type="ECO:0000259" key="1">
    <source>
        <dbReference type="PROSITE" id="PS50883"/>
    </source>
</evidence>
<organism evidence="2 3">
    <name type="scientific">Vibrio halioticoli NBRC 102217</name>
    <dbReference type="NCBI Taxonomy" id="1219072"/>
    <lineage>
        <taxon>Bacteria</taxon>
        <taxon>Pseudomonadati</taxon>
        <taxon>Pseudomonadota</taxon>
        <taxon>Gammaproteobacteria</taxon>
        <taxon>Vibrionales</taxon>
        <taxon>Vibrionaceae</taxon>
        <taxon>Vibrio</taxon>
    </lineage>
</organism>
<comment type="caution">
    <text evidence="2">The sequence shown here is derived from an EMBL/GenBank/DDBJ whole genome shotgun (WGS) entry which is preliminary data.</text>
</comment>
<dbReference type="PROSITE" id="PS50883">
    <property type="entry name" value="EAL"/>
    <property type="match status" value="1"/>
</dbReference>
<sequence>MYSSYIARQPIFNSSGVPVAYELLYRNSLINACPKVDGDYATRSILTDLLLDKTHKLLDGICGYINFSHQSIIAKLPLCLPKGNFVIEVLEGDNPSIELLDAIKELGEQGYTLALDDFIPSKAWEPILPFISIIKFDINLYAIEDAKSFIQQYKDLGIQFVAEKIEYFSQYQQALNAGFHLFQGYYLSRPQILKKQILSEKYPVQFHAVYKTLRHDNIALINSLDLSNFYAANDITQSPSHQFISL</sequence>
<dbReference type="InterPro" id="IPR001633">
    <property type="entry name" value="EAL_dom"/>
</dbReference>
<dbReference type="AlphaFoldDB" id="V5FFF6"/>
<evidence type="ECO:0000313" key="3">
    <source>
        <dbReference type="Proteomes" id="UP000017800"/>
    </source>
</evidence>
<dbReference type="InterPro" id="IPR035919">
    <property type="entry name" value="EAL_sf"/>
</dbReference>
<dbReference type="eggNOG" id="COG3434">
    <property type="taxonomic scope" value="Bacteria"/>
</dbReference>
<dbReference type="SUPFAM" id="SSF141868">
    <property type="entry name" value="EAL domain-like"/>
    <property type="match status" value="1"/>
</dbReference>
<dbReference type="Gene3D" id="3.20.20.450">
    <property type="entry name" value="EAL domain"/>
    <property type="match status" value="1"/>
</dbReference>
<keyword evidence="3" id="KW-1185">Reference proteome</keyword>
<proteinExistence type="predicted"/>
<evidence type="ECO:0000313" key="2">
    <source>
        <dbReference type="EMBL" id="GAD90458.1"/>
    </source>
</evidence>
<accession>V5FFF6</accession>
<reference evidence="2 3" key="2">
    <citation type="submission" date="2013-11" db="EMBL/GenBank/DDBJ databases">
        <title>Whole genome shotgun sequence of Vibrio halioticoli NBRC 102217.</title>
        <authorList>
            <person name="Isaki S."/>
            <person name="Kimura A."/>
            <person name="Ohji S."/>
            <person name="Hosoyama A."/>
            <person name="Fujita N."/>
            <person name="Hashimoto M."/>
            <person name="Hosoyama Y."/>
            <person name="Yamazoe A."/>
        </authorList>
    </citation>
    <scope>NUCLEOTIDE SEQUENCE [LARGE SCALE GENOMIC DNA]</scope>
    <source>
        <strain evidence="2 3">NBRC 102217</strain>
    </source>
</reference>
<dbReference type="Proteomes" id="UP000017800">
    <property type="component" value="Unassembled WGS sequence"/>
</dbReference>
<protein>
    <recommendedName>
        <fullName evidence="1">EAL domain-containing protein</fullName>
    </recommendedName>
</protein>
<dbReference type="EMBL" id="BAUJ01000044">
    <property type="protein sequence ID" value="GAD90458.1"/>
    <property type="molecule type" value="Genomic_DNA"/>
</dbReference>
<feature type="domain" description="EAL" evidence="1">
    <location>
        <begin position="1"/>
        <end position="204"/>
    </location>
</feature>
<name>V5FFF6_9VIBR</name>
<dbReference type="RefSeq" id="WP_023404789.1">
    <property type="nucleotide sequence ID" value="NZ_BAUJ01000044.1"/>
</dbReference>
<reference evidence="2 3" key="1">
    <citation type="submission" date="2013-10" db="EMBL/GenBank/DDBJ databases">
        <authorList>
            <person name="Ichikawa N."/>
            <person name="Kimura A."/>
            <person name="Ohji S."/>
            <person name="Hosoyama A."/>
            <person name="Fujita N."/>
        </authorList>
    </citation>
    <scope>NUCLEOTIDE SEQUENCE [LARGE SCALE GENOMIC DNA]</scope>
    <source>
        <strain evidence="2 3">NBRC 102217</strain>
    </source>
</reference>
<gene>
    <name evidence="2" type="ORF">VHA01S_044_00100</name>
</gene>